<dbReference type="EMBL" id="KT246748">
    <property type="protein sequence ID" value="ALL40839.1"/>
    <property type="molecule type" value="mRNA"/>
</dbReference>
<sequence length="175" mass="18634">MISSAKVLGFLFIFLNSFHSLTSAPAEEAKLISKVGKAPRKPYATFLSGTLAKPKNGAHFVNQGGAMGNIQLQYKCPNSLAVTEVGERTVSIDVVLVPISEGSNPGSNEIVLARGLRAKIGEDGEMIDTNFVPPATVCGDYRMVVTEKQIFNNAVVQFAAGAPIISVDCSEIEEF</sequence>
<proteinExistence type="evidence at transcript level"/>
<accession>A0A0S1MIX3</accession>
<evidence type="ECO:0000256" key="1">
    <source>
        <dbReference type="SAM" id="SignalP"/>
    </source>
</evidence>
<evidence type="ECO:0000313" key="2">
    <source>
        <dbReference type="EMBL" id="ALL40839.1"/>
    </source>
</evidence>
<feature type="chain" id="PRO_5006588951" description="Secreted protein" evidence="1">
    <location>
        <begin position="24"/>
        <end position="175"/>
    </location>
</feature>
<organism evidence="2">
    <name type="scientific">Phakopsora pachyrhizi</name>
    <name type="common">Asian soybean rust disease fungus</name>
    <dbReference type="NCBI Taxonomy" id="170000"/>
    <lineage>
        <taxon>Eukaryota</taxon>
        <taxon>Fungi</taxon>
        <taxon>Dikarya</taxon>
        <taxon>Basidiomycota</taxon>
        <taxon>Pucciniomycotina</taxon>
        <taxon>Pucciniomycetes</taxon>
        <taxon>Pucciniales</taxon>
        <taxon>Phakopsoraceae</taxon>
        <taxon>Phakopsora</taxon>
    </lineage>
</organism>
<name>A0A0S1MIX3_PHAPC</name>
<feature type="signal peptide" evidence="1">
    <location>
        <begin position="1"/>
        <end position="23"/>
    </location>
</feature>
<protein>
    <recommendedName>
        <fullName evidence="3">Secreted protein</fullName>
    </recommendedName>
</protein>
<reference evidence="2" key="1">
    <citation type="submission" date="2015-07" db="EMBL/GenBank/DDBJ databases">
        <title>Elucidating the P. pachyrhizi secretome and potential effectors.</title>
        <authorList>
            <person name="de Carvalho M.C.C.G."/>
            <person name="Nascimento L.C."/>
            <person name="Darben L.M."/>
            <person name="Polizel-Podanosqui A.M."/>
            <person name="Lopes-Caitar V.S."/>
            <person name="Rocha C.S."/>
            <person name="Qi M."/>
            <person name="Carazolle M."/>
            <person name="Kuwahara M.K."/>
            <person name="Pereira G.A.G."/>
            <person name="Abdelnoor R.V."/>
            <person name="Whitham S.A."/>
            <person name="Marcelino-Guimaraes F.C."/>
        </authorList>
    </citation>
    <scope>NUCLEOTIDE SEQUENCE</scope>
</reference>
<evidence type="ECO:0008006" key="3">
    <source>
        <dbReference type="Google" id="ProtNLM"/>
    </source>
</evidence>
<dbReference type="AlphaFoldDB" id="A0A0S1MIX3"/>
<keyword evidence="1" id="KW-0732">Signal</keyword>